<dbReference type="AlphaFoldDB" id="V5FY05"/>
<dbReference type="InterPro" id="IPR029063">
    <property type="entry name" value="SAM-dependent_MTases_sf"/>
</dbReference>
<evidence type="ECO:0000313" key="2">
    <source>
        <dbReference type="Proteomes" id="UP000018001"/>
    </source>
</evidence>
<evidence type="ECO:0000313" key="1">
    <source>
        <dbReference type="EMBL" id="GAD96958.1"/>
    </source>
</evidence>
<dbReference type="OrthoDB" id="2013972at2759"/>
<dbReference type="HOGENOM" id="CLU_010595_1_0_1"/>
<evidence type="ECO:0008006" key="3">
    <source>
        <dbReference type="Google" id="ProtNLM"/>
    </source>
</evidence>
<keyword evidence="2" id="KW-1185">Reference proteome</keyword>
<comment type="caution">
    <text evidence="1">The sequence shown here is derived from an EMBL/GenBank/DDBJ whole genome shotgun (WGS) entry which is preliminary data.</text>
</comment>
<dbReference type="PANTHER" id="PTHR43591">
    <property type="entry name" value="METHYLTRANSFERASE"/>
    <property type="match status" value="1"/>
</dbReference>
<dbReference type="InParanoid" id="V5FY05"/>
<dbReference type="EMBL" id="BAUL01000180">
    <property type="protein sequence ID" value="GAD96958.1"/>
    <property type="molecule type" value="Genomic_DNA"/>
</dbReference>
<dbReference type="Gene3D" id="3.40.50.150">
    <property type="entry name" value="Vaccinia Virus protein VP39"/>
    <property type="match status" value="1"/>
</dbReference>
<dbReference type="SUPFAM" id="SSF53335">
    <property type="entry name" value="S-adenosyl-L-methionine-dependent methyltransferases"/>
    <property type="match status" value="1"/>
</dbReference>
<gene>
    <name evidence="1" type="ORF">PVAR5_5626</name>
</gene>
<dbReference type="CDD" id="cd02440">
    <property type="entry name" value="AdoMet_MTases"/>
    <property type="match status" value="1"/>
</dbReference>
<sequence length="325" mass="37046">MGDSAGAPGRKRQLSRVEVDAEVTEIESFTASLTSSVYDFRTENGRRYHAYRDGNYLMPNDEDEKERLDIMHAMMLEMMGGKLFLAPISRSPRHVLDLGTGTGLWAIDFGDKFSRTEVIGNDLSPMQPEYVPPNVKFIIDDFEDEWVYEGRRFDFIHARYLAGSVRDFPKLLEQCYNNTAPGGWVEFQDWDTKIYSEDGSLDGSSIGLYYDIISAAYSKAGYTINPGPNLEQWFREAGFVDIRVRKYLLPMGTWPKDEHLKVLGAWNLLEADSGFEAGAMAILTRNEGWASDEVKILAQKARSDIRNHRIHSMFDFYVVSGRKPE</sequence>
<proteinExistence type="predicted"/>
<name>V5FY05_BYSSN</name>
<dbReference type="PANTHER" id="PTHR43591:SF10">
    <property type="entry name" value="ABC TRANSMEMBRANE TYPE-1 DOMAIN-CONTAINING PROTEIN-RELATED"/>
    <property type="match status" value="1"/>
</dbReference>
<dbReference type="eggNOG" id="ENOG502QWIX">
    <property type="taxonomic scope" value="Eukaryota"/>
</dbReference>
<dbReference type="GO" id="GO:0008168">
    <property type="term" value="F:methyltransferase activity"/>
    <property type="evidence" value="ECO:0007669"/>
    <property type="project" value="TreeGrafter"/>
</dbReference>
<accession>V5FY05</accession>
<reference evidence="2" key="1">
    <citation type="journal article" date="2014" name="Genome Announc.">
        <title>Draft genome sequence of the formaldehyde-resistant fungus Byssochlamys spectabilis No. 5 (anamorph Paecilomyces variotii No. 5) (NBRC109023).</title>
        <authorList>
            <person name="Oka T."/>
            <person name="Ekino K."/>
            <person name="Fukuda K."/>
            <person name="Nomura Y."/>
        </authorList>
    </citation>
    <scope>NUCLEOTIDE SEQUENCE [LARGE SCALE GENOMIC DNA]</scope>
    <source>
        <strain evidence="2">No. 5 / NBRC 109023</strain>
    </source>
</reference>
<protein>
    <recommendedName>
        <fullName evidence="3">S-adenosyl-L-methionine-dependent methyltransferase</fullName>
    </recommendedName>
</protein>
<dbReference type="Proteomes" id="UP000018001">
    <property type="component" value="Unassembled WGS sequence"/>
</dbReference>
<dbReference type="Pfam" id="PF13489">
    <property type="entry name" value="Methyltransf_23"/>
    <property type="match status" value="1"/>
</dbReference>
<organism evidence="1 2">
    <name type="scientific">Byssochlamys spectabilis (strain No. 5 / NBRC 109023)</name>
    <name type="common">Paecilomyces variotii</name>
    <dbReference type="NCBI Taxonomy" id="1356009"/>
    <lineage>
        <taxon>Eukaryota</taxon>
        <taxon>Fungi</taxon>
        <taxon>Dikarya</taxon>
        <taxon>Ascomycota</taxon>
        <taxon>Pezizomycotina</taxon>
        <taxon>Eurotiomycetes</taxon>
        <taxon>Eurotiomycetidae</taxon>
        <taxon>Eurotiales</taxon>
        <taxon>Thermoascaceae</taxon>
        <taxon>Paecilomyces</taxon>
    </lineage>
</organism>